<evidence type="ECO:0000256" key="3">
    <source>
        <dbReference type="ARBA" id="ARBA00022692"/>
    </source>
</evidence>
<gene>
    <name evidence="9" type="ORF">Amon01_000035600</name>
</gene>
<proteinExistence type="inferred from homology"/>
<dbReference type="GO" id="GO:0005783">
    <property type="term" value="C:endoplasmic reticulum"/>
    <property type="evidence" value="ECO:0007669"/>
    <property type="project" value="TreeGrafter"/>
</dbReference>
<dbReference type="InterPro" id="IPR005045">
    <property type="entry name" value="CDC50/LEM3_fam"/>
</dbReference>
<comment type="similarity">
    <text evidence="2 6">Belongs to the CDC50/LEM3 family.</text>
</comment>
<feature type="region of interest" description="Disordered" evidence="7">
    <location>
        <begin position="1"/>
        <end position="72"/>
    </location>
</feature>
<name>A0A9W6YRC5_AMBMO</name>
<evidence type="ECO:0000256" key="8">
    <source>
        <dbReference type="SAM" id="Phobius"/>
    </source>
</evidence>
<dbReference type="PANTHER" id="PTHR10926">
    <property type="entry name" value="CELL CYCLE CONTROL PROTEIN 50"/>
    <property type="match status" value="1"/>
</dbReference>
<feature type="compositionally biased region" description="Basic residues" evidence="7">
    <location>
        <begin position="1"/>
        <end position="11"/>
    </location>
</feature>
<evidence type="ECO:0000313" key="9">
    <source>
        <dbReference type="EMBL" id="GMG19299.1"/>
    </source>
</evidence>
<comment type="subcellular location">
    <subcellularLocation>
        <location evidence="1">Membrane</location>
    </subcellularLocation>
</comment>
<dbReference type="Proteomes" id="UP001165063">
    <property type="component" value="Unassembled WGS sequence"/>
</dbReference>
<keyword evidence="3 8" id="KW-0812">Transmembrane</keyword>
<keyword evidence="4 8" id="KW-1133">Transmembrane helix</keyword>
<evidence type="ECO:0000256" key="7">
    <source>
        <dbReference type="SAM" id="MobiDB-lite"/>
    </source>
</evidence>
<organism evidence="9 10">
    <name type="scientific">Ambrosiozyma monospora</name>
    <name type="common">Yeast</name>
    <name type="synonym">Endomycopsis monosporus</name>
    <dbReference type="NCBI Taxonomy" id="43982"/>
    <lineage>
        <taxon>Eukaryota</taxon>
        <taxon>Fungi</taxon>
        <taxon>Dikarya</taxon>
        <taxon>Ascomycota</taxon>
        <taxon>Saccharomycotina</taxon>
        <taxon>Pichiomycetes</taxon>
        <taxon>Pichiales</taxon>
        <taxon>Pichiaceae</taxon>
        <taxon>Ambrosiozyma</taxon>
    </lineage>
</organism>
<accession>A0A9W6YRC5</accession>
<keyword evidence="10" id="KW-1185">Reference proteome</keyword>
<feature type="transmembrane region" description="Helical" evidence="8">
    <location>
        <begin position="92"/>
        <end position="113"/>
    </location>
</feature>
<dbReference type="GO" id="GO:0045332">
    <property type="term" value="P:phospholipid translocation"/>
    <property type="evidence" value="ECO:0007669"/>
    <property type="project" value="UniProtKB-UniRule"/>
</dbReference>
<dbReference type="PANTHER" id="PTHR10926:SF20">
    <property type="entry name" value="PHOSPHOLIPID-TRANSPORTING ATPASE ACCESSORY SUBUNIT LEM3"/>
    <property type="match status" value="1"/>
</dbReference>
<dbReference type="EMBL" id="BSXU01000100">
    <property type="protein sequence ID" value="GMG19299.1"/>
    <property type="molecule type" value="Genomic_DNA"/>
</dbReference>
<comment type="caution">
    <text evidence="9">The sequence shown here is derived from an EMBL/GenBank/DDBJ whole genome shotgun (WGS) entry which is preliminary data.</text>
</comment>
<evidence type="ECO:0000256" key="1">
    <source>
        <dbReference type="ARBA" id="ARBA00004370"/>
    </source>
</evidence>
<evidence type="ECO:0000256" key="6">
    <source>
        <dbReference type="PIRNR" id="PIRNR015840"/>
    </source>
</evidence>
<dbReference type="PIRSF" id="PIRSF015840">
    <property type="entry name" value="DUF284_TM_euk"/>
    <property type="match status" value="1"/>
</dbReference>
<dbReference type="OrthoDB" id="340608at2759"/>
<evidence type="ECO:0000313" key="10">
    <source>
        <dbReference type="Proteomes" id="UP001165063"/>
    </source>
</evidence>
<protein>
    <submittedName>
        <fullName evidence="9">Unnamed protein product</fullName>
    </submittedName>
</protein>
<reference evidence="9" key="1">
    <citation type="submission" date="2023-04" db="EMBL/GenBank/DDBJ databases">
        <title>Ambrosiozyma monospora NBRC 1965.</title>
        <authorList>
            <person name="Ichikawa N."/>
            <person name="Sato H."/>
            <person name="Tonouchi N."/>
        </authorList>
    </citation>
    <scope>NUCLEOTIDE SEQUENCE</scope>
    <source>
        <strain evidence="9">NBRC 1965</strain>
    </source>
</reference>
<dbReference type="GO" id="GO:0005886">
    <property type="term" value="C:plasma membrane"/>
    <property type="evidence" value="ECO:0007669"/>
    <property type="project" value="TreeGrafter"/>
</dbReference>
<keyword evidence="5 6" id="KW-0472">Membrane</keyword>
<dbReference type="AlphaFoldDB" id="A0A9W6YRC5"/>
<feature type="compositionally biased region" description="Acidic residues" evidence="7">
    <location>
        <begin position="49"/>
        <end position="61"/>
    </location>
</feature>
<evidence type="ECO:0000256" key="2">
    <source>
        <dbReference type="ARBA" id="ARBA00009457"/>
    </source>
</evidence>
<dbReference type="Pfam" id="PF03381">
    <property type="entry name" value="CDC50"/>
    <property type="match status" value="1"/>
</dbReference>
<evidence type="ECO:0000256" key="5">
    <source>
        <dbReference type="ARBA" id="ARBA00023136"/>
    </source>
</evidence>
<feature type="compositionally biased region" description="Low complexity" evidence="7">
    <location>
        <begin position="26"/>
        <end position="48"/>
    </location>
</feature>
<sequence length="404" mass="46413">MPISMRRKHGGSVKPALMHAGDTQTEEQQQQRQQEQDAELAQQAQELPQMEDEDDISDSAAEEVVKKSRRPKENAFTQQKLKAVHPILTPNTVIPLLLVIAVIFIPIGAAMLYGSNKVEELVIDYSRCEQLASSDYWSEIPDKYVDYHFKDTLNLKPQWKLATNDSYIYNGYDEERNICQVQFEIPDDIGPHVYYFYRIRGFYPNHRRYAISFSEDQLNGKDASTSDIKDTVGQNCQPLSIDDSTGKKYYPCGLIANSMFNDTFTPLAAVNGTDDDYPMYREGIAWETNKKRFKKTKYNLDDITPPPNWVKMYPEGYNETNVPDIQHWYEFQNWMAPAAFSLFSKMILRNDDDVLKKGVYQTDVGLHWPVLGFNGHKYIYLSTRSVIGGKNSFLGVSWIVGGDR</sequence>
<evidence type="ECO:0000256" key="4">
    <source>
        <dbReference type="ARBA" id="ARBA00022989"/>
    </source>
</evidence>
<dbReference type="GO" id="GO:0005794">
    <property type="term" value="C:Golgi apparatus"/>
    <property type="evidence" value="ECO:0007669"/>
    <property type="project" value="TreeGrafter"/>
</dbReference>